<dbReference type="PIRSF" id="PIRSF018269">
    <property type="entry name" value="PC_trans_euk"/>
    <property type="match status" value="1"/>
</dbReference>
<keyword evidence="18" id="KW-1185">Reference proteome</keyword>
<dbReference type="UniPathway" id="UPA00557">
    <property type="reaction ID" value="UER00614"/>
</dbReference>
<dbReference type="EMBL" id="ML014113">
    <property type="protein sequence ID" value="RKP04175.1"/>
    <property type="molecule type" value="Genomic_DNA"/>
</dbReference>
<dbReference type="InterPro" id="IPR016720">
    <property type="entry name" value="PC_Trfase_euk"/>
</dbReference>
<feature type="transmembrane region" description="Helical" evidence="16">
    <location>
        <begin position="53"/>
        <end position="73"/>
    </location>
</feature>
<organism evidence="17 18">
    <name type="scientific">Caulochytrium protostelioides</name>
    <dbReference type="NCBI Taxonomy" id="1555241"/>
    <lineage>
        <taxon>Eukaryota</taxon>
        <taxon>Fungi</taxon>
        <taxon>Fungi incertae sedis</taxon>
        <taxon>Chytridiomycota</taxon>
        <taxon>Chytridiomycota incertae sedis</taxon>
        <taxon>Chytridiomycetes</taxon>
        <taxon>Caulochytriales</taxon>
        <taxon>Caulochytriaceae</taxon>
        <taxon>Caulochytrium</taxon>
    </lineage>
</organism>
<feature type="transmembrane region" description="Helical" evidence="16">
    <location>
        <begin position="12"/>
        <end position="32"/>
    </location>
</feature>
<feature type="transmembrane region" description="Helical" evidence="16">
    <location>
        <begin position="93"/>
        <end position="110"/>
    </location>
</feature>
<keyword evidence="8 16" id="KW-0808">Transferase</keyword>
<evidence type="ECO:0000313" key="18">
    <source>
        <dbReference type="Proteomes" id="UP000274922"/>
    </source>
</evidence>
<evidence type="ECO:0000256" key="4">
    <source>
        <dbReference type="ARBA" id="ARBA00005189"/>
    </source>
</evidence>
<keyword evidence="13 16" id="KW-0472">Membrane</keyword>
<feature type="transmembrane region" description="Helical" evidence="16">
    <location>
        <begin position="281"/>
        <end position="301"/>
    </location>
</feature>
<name>A0A4P9XF29_9FUNG</name>
<evidence type="ECO:0000256" key="9">
    <source>
        <dbReference type="ARBA" id="ARBA00022692"/>
    </source>
</evidence>
<evidence type="ECO:0000256" key="7">
    <source>
        <dbReference type="ARBA" id="ARBA00022516"/>
    </source>
</evidence>
<keyword evidence="14 16" id="KW-0594">Phospholipid biosynthesis</keyword>
<gene>
    <name evidence="17" type="ORF">CXG81DRAFT_29101</name>
</gene>
<comment type="similarity">
    <text evidence="5 16">Belongs to the CDS family.</text>
</comment>
<keyword evidence="11 16" id="KW-1133">Transmembrane helix</keyword>
<dbReference type="EC" id="2.7.7.41" evidence="6 16"/>
<keyword evidence="12 16" id="KW-0443">Lipid metabolism</keyword>
<dbReference type="Proteomes" id="UP000274922">
    <property type="component" value="Unassembled WGS sequence"/>
</dbReference>
<feature type="transmembrane region" description="Helical" evidence="16">
    <location>
        <begin position="184"/>
        <end position="203"/>
    </location>
</feature>
<evidence type="ECO:0000256" key="10">
    <source>
        <dbReference type="ARBA" id="ARBA00022695"/>
    </source>
</evidence>
<keyword evidence="7 16" id="KW-0444">Lipid biosynthesis</keyword>
<dbReference type="OrthoDB" id="10260889at2759"/>
<dbReference type="GO" id="GO:0004605">
    <property type="term" value="F:phosphatidate cytidylyltransferase activity"/>
    <property type="evidence" value="ECO:0007669"/>
    <property type="project" value="UniProtKB-UniRule"/>
</dbReference>
<dbReference type="GO" id="GO:0016024">
    <property type="term" value="P:CDP-diacylglycerol biosynthetic process"/>
    <property type="evidence" value="ECO:0007669"/>
    <property type="project" value="UniProtKB-UniRule"/>
</dbReference>
<dbReference type="GO" id="GO:0005789">
    <property type="term" value="C:endoplasmic reticulum membrane"/>
    <property type="evidence" value="ECO:0007669"/>
    <property type="project" value="TreeGrafter"/>
</dbReference>
<keyword evidence="15 16" id="KW-1208">Phospholipid metabolism</keyword>
<evidence type="ECO:0000256" key="2">
    <source>
        <dbReference type="ARBA" id="ARBA00004141"/>
    </source>
</evidence>
<evidence type="ECO:0000313" key="17">
    <source>
        <dbReference type="EMBL" id="RKP04175.1"/>
    </source>
</evidence>
<comment type="pathway">
    <text evidence="3 16">Phospholipid metabolism; CDP-diacylglycerol biosynthesis; CDP-diacylglycerol from sn-glycerol 3-phosphate: step 3/3.</text>
</comment>
<evidence type="ECO:0000256" key="1">
    <source>
        <dbReference type="ARBA" id="ARBA00001698"/>
    </source>
</evidence>
<dbReference type="PANTHER" id="PTHR13773:SF8">
    <property type="entry name" value="PHOSPHATIDATE CYTIDYLYLTRANSFERASE, PHOTORECEPTOR-SPECIFIC"/>
    <property type="match status" value="1"/>
</dbReference>
<comment type="pathway">
    <text evidence="4">Lipid metabolism.</text>
</comment>
<comment type="subcellular location">
    <subcellularLocation>
        <location evidence="2">Membrane</location>
        <topology evidence="2">Multi-pass membrane protein</topology>
    </subcellularLocation>
</comment>
<dbReference type="AlphaFoldDB" id="A0A4P9XF29"/>
<reference evidence="18" key="1">
    <citation type="journal article" date="2018" name="Nat. Microbiol.">
        <title>Leveraging single-cell genomics to expand the fungal tree of life.</title>
        <authorList>
            <person name="Ahrendt S.R."/>
            <person name="Quandt C.A."/>
            <person name="Ciobanu D."/>
            <person name="Clum A."/>
            <person name="Salamov A."/>
            <person name="Andreopoulos B."/>
            <person name="Cheng J.F."/>
            <person name="Woyke T."/>
            <person name="Pelin A."/>
            <person name="Henrissat B."/>
            <person name="Reynolds N.K."/>
            <person name="Benny G.L."/>
            <person name="Smith M.E."/>
            <person name="James T.Y."/>
            <person name="Grigoriev I.V."/>
        </authorList>
    </citation>
    <scope>NUCLEOTIDE SEQUENCE [LARGE SCALE GENOMIC DNA]</scope>
    <source>
        <strain evidence="18">ATCC 52028</strain>
    </source>
</reference>
<evidence type="ECO:0000256" key="12">
    <source>
        <dbReference type="ARBA" id="ARBA00023098"/>
    </source>
</evidence>
<evidence type="ECO:0000256" key="16">
    <source>
        <dbReference type="PIRNR" id="PIRNR018269"/>
    </source>
</evidence>
<evidence type="ECO:0000256" key="11">
    <source>
        <dbReference type="ARBA" id="ARBA00022989"/>
    </source>
</evidence>
<dbReference type="PANTHER" id="PTHR13773">
    <property type="entry name" value="PHOSPHATIDATE CYTIDYLYLTRANSFERASE"/>
    <property type="match status" value="1"/>
</dbReference>
<comment type="catalytic activity">
    <reaction evidence="1 16">
        <text>a 1,2-diacyl-sn-glycero-3-phosphate + CTP + H(+) = a CDP-1,2-diacyl-sn-glycerol + diphosphate</text>
        <dbReference type="Rhea" id="RHEA:16229"/>
        <dbReference type="ChEBI" id="CHEBI:15378"/>
        <dbReference type="ChEBI" id="CHEBI:33019"/>
        <dbReference type="ChEBI" id="CHEBI:37563"/>
        <dbReference type="ChEBI" id="CHEBI:58332"/>
        <dbReference type="ChEBI" id="CHEBI:58608"/>
        <dbReference type="EC" id="2.7.7.41"/>
    </reaction>
</comment>
<dbReference type="Pfam" id="PF01148">
    <property type="entry name" value="CTP_transf_1"/>
    <property type="match status" value="1"/>
</dbReference>
<evidence type="ECO:0000256" key="14">
    <source>
        <dbReference type="ARBA" id="ARBA00023209"/>
    </source>
</evidence>
<evidence type="ECO:0000256" key="15">
    <source>
        <dbReference type="ARBA" id="ARBA00023264"/>
    </source>
</evidence>
<evidence type="ECO:0000256" key="8">
    <source>
        <dbReference type="ARBA" id="ARBA00022679"/>
    </source>
</evidence>
<sequence length="394" mass="43552">MIGGFAGIIYTGPPAVVALVVALQLGVYKELIHLGIQTHEKKSGEALPTVSGLHWWFLVATQYFLYGQTIIHYFKDRILVDAYLLPLATHHRFIAMSLYLAGFVAFVMSLRPGHYRSQFGQFAWTHMVLLLVVCQSHGVIRNTFEGLIWVVLPASLVICNDIMAYVCGFFFGRTPLIQLSPKKTWEGFIGALFFTCIFGFFLAGQLARSPFMICSVRDIDRTTGSLLFLKAYQSGATQLCQPNPVYLFRAAVLPPVVSTFIRQATLGHVALQSIQVAPIQYHSLVLALFASLIAPFGGFFASGYKRAFHIKDFGASIPGHGGLTDRMDCQFMMGLFSYMYNHSFIRTVAIVSVNTVLEGAVRGLSAPQLLELYQSLGTYLKNRGLLPPASVAAR</sequence>
<feature type="transmembrane region" description="Helical" evidence="16">
    <location>
        <begin position="146"/>
        <end position="172"/>
    </location>
</feature>
<proteinExistence type="inferred from homology"/>
<keyword evidence="9 16" id="KW-0812">Transmembrane</keyword>
<evidence type="ECO:0000256" key="3">
    <source>
        <dbReference type="ARBA" id="ARBA00005119"/>
    </source>
</evidence>
<feature type="transmembrane region" description="Helical" evidence="16">
    <location>
        <begin position="122"/>
        <end position="140"/>
    </location>
</feature>
<evidence type="ECO:0000256" key="6">
    <source>
        <dbReference type="ARBA" id="ARBA00012487"/>
    </source>
</evidence>
<dbReference type="STRING" id="1555241.A0A4P9XF29"/>
<accession>A0A4P9XF29</accession>
<evidence type="ECO:0000256" key="13">
    <source>
        <dbReference type="ARBA" id="ARBA00023136"/>
    </source>
</evidence>
<keyword evidence="10 16" id="KW-0548">Nucleotidyltransferase</keyword>
<evidence type="ECO:0000256" key="5">
    <source>
        <dbReference type="ARBA" id="ARBA00010185"/>
    </source>
</evidence>
<protein>
    <recommendedName>
        <fullName evidence="6 16">Phosphatidate cytidylyltransferase</fullName>
        <ecNumber evidence="6 16">2.7.7.41</ecNumber>
    </recommendedName>
</protein>